<dbReference type="EnsemblPlants" id="OGLUM06G24570.1">
    <property type="protein sequence ID" value="OGLUM06G24570.1"/>
    <property type="gene ID" value="OGLUM06G24570"/>
</dbReference>
<sequence length="141" mass="14344">MSIFSETSEATRNPLLPDVIHLSCSRFPPLPNGNAALRLLRSSSPPKPNPLPQTLAPPAMAAIPTRLHLLLAALLVAPTLAAAQPRGFGGVVAPPPAYARYVVDAAETAAEEAYDYIVVGGGTAGCPLAATLAGPGGGRKS</sequence>
<dbReference type="InterPro" id="IPR036188">
    <property type="entry name" value="FAD/NAD-bd_sf"/>
</dbReference>
<evidence type="ECO:0008006" key="3">
    <source>
        <dbReference type="Google" id="ProtNLM"/>
    </source>
</evidence>
<dbReference type="SUPFAM" id="SSF51905">
    <property type="entry name" value="FAD/NAD(P)-binding domain"/>
    <property type="match status" value="1"/>
</dbReference>
<dbReference type="Proteomes" id="UP000026961">
    <property type="component" value="Chromosome 6"/>
</dbReference>
<dbReference type="eggNOG" id="KOG1238">
    <property type="taxonomic scope" value="Eukaryota"/>
</dbReference>
<organism evidence="1">
    <name type="scientific">Oryza glumipatula</name>
    <dbReference type="NCBI Taxonomy" id="40148"/>
    <lineage>
        <taxon>Eukaryota</taxon>
        <taxon>Viridiplantae</taxon>
        <taxon>Streptophyta</taxon>
        <taxon>Embryophyta</taxon>
        <taxon>Tracheophyta</taxon>
        <taxon>Spermatophyta</taxon>
        <taxon>Magnoliopsida</taxon>
        <taxon>Liliopsida</taxon>
        <taxon>Poales</taxon>
        <taxon>Poaceae</taxon>
        <taxon>BOP clade</taxon>
        <taxon>Oryzoideae</taxon>
        <taxon>Oryzeae</taxon>
        <taxon>Oryzinae</taxon>
        <taxon>Oryza</taxon>
    </lineage>
</organism>
<dbReference type="Gramene" id="OGLUM06G24570.1">
    <property type="protein sequence ID" value="OGLUM06G24570.1"/>
    <property type="gene ID" value="OGLUM06G24570"/>
</dbReference>
<reference evidence="1" key="1">
    <citation type="submission" date="2015-04" db="UniProtKB">
        <authorList>
            <consortium name="EnsemblPlants"/>
        </authorList>
    </citation>
    <scope>IDENTIFICATION</scope>
</reference>
<dbReference type="Gene3D" id="3.50.50.60">
    <property type="entry name" value="FAD/NAD(P)-binding domain"/>
    <property type="match status" value="1"/>
</dbReference>
<reference evidence="1" key="2">
    <citation type="submission" date="2018-05" db="EMBL/GenBank/DDBJ databases">
        <title>OgluRS3 (Oryza glumaepatula Reference Sequence Version 3).</title>
        <authorList>
            <person name="Zhang J."/>
            <person name="Kudrna D."/>
            <person name="Lee S."/>
            <person name="Talag J."/>
            <person name="Welchert J."/>
            <person name="Wing R.A."/>
        </authorList>
    </citation>
    <scope>NUCLEOTIDE SEQUENCE [LARGE SCALE GENOMIC DNA]</scope>
</reference>
<accession>A0A0E0ACQ7</accession>
<keyword evidence="2" id="KW-1185">Reference proteome</keyword>
<dbReference type="HOGENOM" id="CLU_1828320_0_0_1"/>
<evidence type="ECO:0000313" key="1">
    <source>
        <dbReference type="EnsemblPlants" id="OGLUM06G24570.1"/>
    </source>
</evidence>
<proteinExistence type="predicted"/>
<dbReference type="STRING" id="40148.A0A0E0ACQ7"/>
<evidence type="ECO:0000313" key="2">
    <source>
        <dbReference type="Proteomes" id="UP000026961"/>
    </source>
</evidence>
<protein>
    <recommendedName>
        <fullName evidence="3">Glucose-methanol-choline oxidoreductase N-terminal domain-containing protein</fullName>
    </recommendedName>
</protein>
<dbReference type="AlphaFoldDB" id="A0A0E0ACQ7"/>
<name>A0A0E0ACQ7_9ORYZ</name>